<dbReference type="SUPFAM" id="SSF53187">
    <property type="entry name" value="Zn-dependent exopeptidases"/>
    <property type="match status" value="1"/>
</dbReference>
<dbReference type="PANTHER" id="PTHR43808">
    <property type="entry name" value="ACETYLORNITHINE DEACETYLASE"/>
    <property type="match status" value="1"/>
</dbReference>
<dbReference type="AlphaFoldDB" id="A0A061QWL1"/>
<accession>A0A061QWL1</accession>
<organism evidence="1">
    <name type="scientific">Tetraselmis sp. GSL018</name>
    <dbReference type="NCBI Taxonomy" id="582737"/>
    <lineage>
        <taxon>Eukaryota</taxon>
        <taxon>Viridiplantae</taxon>
        <taxon>Chlorophyta</taxon>
        <taxon>core chlorophytes</taxon>
        <taxon>Chlorodendrophyceae</taxon>
        <taxon>Chlorodendrales</taxon>
        <taxon>Chlorodendraceae</taxon>
        <taxon>Tetraselmis</taxon>
    </lineage>
</organism>
<evidence type="ECO:0000313" key="1">
    <source>
        <dbReference type="EMBL" id="JAC64083.1"/>
    </source>
</evidence>
<protein>
    <submittedName>
        <fullName evidence="1">Acetylornithine deacetylase</fullName>
    </submittedName>
</protein>
<sequence length="136" mass="14881">ANLEELPNRGPHSKFDLRPEIDSRGKVRIEFAEHHTSGVACSMDSVGYKAIEAAWEEVYGGCRPFSVNGTLPCVKELKDAGFDLSIFGFGAMEAYHANNEFALLSDFAKGFSVLKVLLRILATAPPGLPEKKPRVD</sequence>
<dbReference type="InterPro" id="IPR050072">
    <property type="entry name" value="Peptidase_M20A"/>
</dbReference>
<gene>
    <name evidence="1" type="ORF">TSPGSL018_19078</name>
</gene>
<feature type="non-terminal residue" evidence="1">
    <location>
        <position position="1"/>
    </location>
</feature>
<reference evidence="1" key="1">
    <citation type="submission" date="2014-05" db="EMBL/GenBank/DDBJ databases">
        <title>The transcriptome of the halophilic microalga Tetraselmis sp. GSL018 isolated from the Great Salt Lake, Utah.</title>
        <authorList>
            <person name="Jinkerson R.E."/>
            <person name="D'Adamo S."/>
            <person name="Posewitz M.C."/>
        </authorList>
    </citation>
    <scope>NUCLEOTIDE SEQUENCE</scope>
    <source>
        <strain evidence="1">GSL018</strain>
    </source>
</reference>
<proteinExistence type="predicted"/>
<name>A0A061QWL1_9CHLO</name>
<dbReference type="PANTHER" id="PTHR43808:SF3">
    <property type="entry name" value="ACETYLORNITHINE DEACETYLASE"/>
    <property type="match status" value="1"/>
</dbReference>
<dbReference type="EMBL" id="GBEZ01022769">
    <property type="protein sequence ID" value="JAC64083.1"/>
    <property type="molecule type" value="Transcribed_RNA"/>
</dbReference>